<protein>
    <submittedName>
        <fullName evidence="2">Uncharacterized protein</fullName>
    </submittedName>
</protein>
<feature type="compositionally biased region" description="Pro residues" evidence="1">
    <location>
        <begin position="82"/>
        <end position="91"/>
    </location>
</feature>
<reference evidence="2 3" key="1">
    <citation type="journal article" date="2023" name="Hortic Res">
        <title>Pangenome of water caltrop reveals structural variations and asymmetric subgenome divergence after allopolyploidization.</title>
        <authorList>
            <person name="Zhang X."/>
            <person name="Chen Y."/>
            <person name="Wang L."/>
            <person name="Yuan Y."/>
            <person name="Fang M."/>
            <person name="Shi L."/>
            <person name="Lu R."/>
            <person name="Comes H.P."/>
            <person name="Ma Y."/>
            <person name="Chen Y."/>
            <person name="Huang G."/>
            <person name="Zhou Y."/>
            <person name="Zheng Z."/>
            <person name="Qiu Y."/>
        </authorList>
    </citation>
    <scope>NUCLEOTIDE SEQUENCE [LARGE SCALE GENOMIC DNA]</scope>
    <source>
        <strain evidence="2">F231</strain>
    </source>
</reference>
<feature type="compositionally biased region" description="Basic and acidic residues" evidence="1">
    <location>
        <begin position="410"/>
        <end position="424"/>
    </location>
</feature>
<feature type="compositionally biased region" description="Basic and acidic residues" evidence="1">
    <location>
        <begin position="184"/>
        <end position="203"/>
    </location>
</feature>
<gene>
    <name evidence="2" type="ORF">SAY86_007228</name>
</gene>
<dbReference type="Proteomes" id="UP001346149">
    <property type="component" value="Unassembled WGS sequence"/>
</dbReference>
<feature type="region of interest" description="Disordered" evidence="1">
    <location>
        <begin position="315"/>
        <end position="364"/>
    </location>
</feature>
<comment type="caution">
    <text evidence="2">The sequence shown here is derived from an EMBL/GenBank/DDBJ whole genome shotgun (WGS) entry which is preliminary data.</text>
</comment>
<name>A0AAN7QWS9_TRANT</name>
<feature type="region of interest" description="Disordered" evidence="1">
    <location>
        <begin position="407"/>
        <end position="429"/>
    </location>
</feature>
<feature type="compositionally biased region" description="Pro residues" evidence="1">
    <location>
        <begin position="20"/>
        <end position="43"/>
    </location>
</feature>
<evidence type="ECO:0000256" key="1">
    <source>
        <dbReference type="SAM" id="MobiDB-lite"/>
    </source>
</evidence>
<keyword evidence="3" id="KW-1185">Reference proteome</keyword>
<dbReference type="PANTHER" id="PTHR33472">
    <property type="entry name" value="OS01G0106600 PROTEIN"/>
    <property type="match status" value="1"/>
</dbReference>
<organism evidence="2 3">
    <name type="scientific">Trapa natans</name>
    <name type="common">Water chestnut</name>
    <dbReference type="NCBI Taxonomy" id="22666"/>
    <lineage>
        <taxon>Eukaryota</taxon>
        <taxon>Viridiplantae</taxon>
        <taxon>Streptophyta</taxon>
        <taxon>Embryophyta</taxon>
        <taxon>Tracheophyta</taxon>
        <taxon>Spermatophyta</taxon>
        <taxon>Magnoliopsida</taxon>
        <taxon>eudicotyledons</taxon>
        <taxon>Gunneridae</taxon>
        <taxon>Pentapetalae</taxon>
        <taxon>rosids</taxon>
        <taxon>malvids</taxon>
        <taxon>Myrtales</taxon>
        <taxon>Lythraceae</taxon>
        <taxon>Trapa</taxon>
    </lineage>
</organism>
<dbReference type="PANTHER" id="PTHR33472:SF24">
    <property type="entry name" value="VEGETATIVE CELL WALL PROTEIN GP1-LIKE"/>
    <property type="match status" value="1"/>
</dbReference>
<feature type="compositionally biased region" description="Pro residues" evidence="1">
    <location>
        <begin position="128"/>
        <end position="146"/>
    </location>
</feature>
<dbReference type="AlphaFoldDB" id="A0AAN7QWS9"/>
<evidence type="ECO:0000313" key="2">
    <source>
        <dbReference type="EMBL" id="KAK4782854.1"/>
    </source>
</evidence>
<dbReference type="EMBL" id="JAXQNO010000015">
    <property type="protein sequence ID" value="KAK4782854.1"/>
    <property type="molecule type" value="Genomic_DNA"/>
</dbReference>
<evidence type="ECO:0000313" key="3">
    <source>
        <dbReference type="Proteomes" id="UP001346149"/>
    </source>
</evidence>
<feature type="region of interest" description="Disordered" evidence="1">
    <location>
        <begin position="1"/>
        <end position="275"/>
    </location>
</feature>
<accession>A0AAN7QWS9</accession>
<proteinExistence type="predicted"/>
<feature type="compositionally biased region" description="Basic and acidic residues" evidence="1">
    <location>
        <begin position="218"/>
        <end position="228"/>
    </location>
</feature>
<sequence>MADQRQMFRFRIPWLSVAPRPVPPPPPPSPPPPPPSPPSPAPQPQFRRPPGLASPLQDRAWVPSSTSPRDTYEAKTITSSPSTPPQTPPPSRIRTSFLLSPPPPRVTAASSEKPTPSSQPPASRFPPVLLPPPPPSSPPPPPPPPQYQESKEPSPNVTEKHPTSAKNVSETAPRINHPIPPPEPVKDTVGEGKEEKKSSEKSKGPSKGSENTQKIPKHHQEVSREEKRKARKSIPSTSHRNHYAAPAGSSSSSSSSFPSIAQEPPSLQKLIKEDVTKMVHKLTSGHPMKSQPGQSPVHVITIAGENQGALMQLSPESLSGSEDGPIHIRRGYKADPDENIDLITDGGEQETPEAALSSGEEDEAAEAHNINSNVQGVNNSVILEGSITERNPGVHVTVLVDEEVVEEPPVVEKEEQQTDTRRSEFSPTPAEKLTYQPNYIRRRCLRGLFMESSESDTDDPAKPRRHGCRYDCFDRTRNKDINIL</sequence>